<dbReference type="Proteomes" id="UP000325577">
    <property type="component" value="Linkage Group LG0"/>
</dbReference>
<sequence>MAVILTDLCWYHGPWMEELQSYAVIFDAGRSGSRVHVYCFDQHLDLVPIGKDLELFQQIKPGLSAYANDPKAAADSLLSLLEQAESVVPQELRLYTPVIVGETAGLRQLEGGASDRIFANVGVVDPGGGSVQMAYASRTGRRRAKKLEVVSAHCGEDVFDAVSVEKGHGRARRR</sequence>
<dbReference type="GO" id="GO:0009134">
    <property type="term" value="P:nucleoside diphosphate catabolic process"/>
    <property type="evidence" value="ECO:0007669"/>
    <property type="project" value="TreeGrafter"/>
</dbReference>
<proteinExistence type="inferred from homology"/>
<dbReference type="GO" id="GO:0017110">
    <property type="term" value="F:nucleoside diphosphate phosphatase activity"/>
    <property type="evidence" value="ECO:0007669"/>
    <property type="project" value="TreeGrafter"/>
</dbReference>
<evidence type="ECO:0000256" key="1">
    <source>
        <dbReference type="ARBA" id="ARBA00009283"/>
    </source>
</evidence>
<accession>A0A5J5C4W3</accession>
<protein>
    <submittedName>
        <fullName evidence="3">Uncharacterized protein</fullName>
    </submittedName>
</protein>
<evidence type="ECO:0000256" key="2">
    <source>
        <dbReference type="ARBA" id="ARBA00022801"/>
    </source>
</evidence>
<dbReference type="EMBL" id="CM018031">
    <property type="protein sequence ID" value="KAA8550006.1"/>
    <property type="molecule type" value="Genomic_DNA"/>
</dbReference>
<evidence type="ECO:0000313" key="3">
    <source>
        <dbReference type="EMBL" id="KAA8550006.1"/>
    </source>
</evidence>
<keyword evidence="4" id="KW-1185">Reference proteome</keyword>
<dbReference type="GO" id="GO:0016020">
    <property type="term" value="C:membrane"/>
    <property type="evidence" value="ECO:0007669"/>
    <property type="project" value="TreeGrafter"/>
</dbReference>
<comment type="similarity">
    <text evidence="1">Belongs to the GDA1/CD39 NTPase family.</text>
</comment>
<dbReference type="PANTHER" id="PTHR11782">
    <property type="entry name" value="ADENOSINE/GUANOSINE DIPHOSPHATASE"/>
    <property type="match status" value="1"/>
</dbReference>
<dbReference type="InterPro" id="IPR000407">
    <property type="entry name" value="GDA1_CD39_NTPase"/>
</dbReference>
<reference evidence="3 4" key="1">
    <citation type="submission" date="2019-09" db="EMBL/GenBank/DDBJ databases">
        <title>A chromosome-level genome assembly of the Chinese tupelo Nyssa sinensis.</title>
        <authorList>
            <person name="Yang X."/>
            <person name="Kang M."/>
            <person name="Yang Y."/>
            <person name="Xiong H."/>
            <person name="Wang M."/>
            <person name="Zhang Z."/>
            <person name="Wang Z."/>
            <person name="Wu H."/>
            <person name="Ma T."/>
            <person name="Liu J."/>
            <person name="Xi Z."/>
        </authorList>
    </citation>
    <scope>NUCLEOTIDE SEQUENCE [LARGE SCALE GENOMIC DNA]</scope>
    <source>
        <strain evidence="3">J267</strain>
        <tissue evidence="3">Leaf</tissue>
    </source>
</reference>
<dbReference type="PANTHER" id="PTHR11782:SF83">
    <property type="entry name" value="GUANOSINE-DIPHOSPHATASE"/>
    <property type="match status" value="1"/>
</dbReference>
<evidence type="ECO:0000313" key="4">
    <source>
        <dbReference type="Proteomes" id="UP000325577"/>
    </source>
</evidence>
<dbReference type="Pfam" id="PF01150">
    <property type="entry name" value="GDA1_CD39"/>
    <property type="match status" value="1"/>
</dbReference>
<dbReference type="AlphaFoldDB" id="A0A5J5C4W3"/>
<name>A0A5J5C4W3_9ASTE</name>
<organism evidence="3 4">
    <name type="scientific">Nyssa sinensis</name>
    <dbReference type="NCBI Taxonomy" id="561372"/>
    <lineage>
        <taxon>Eukaryota</taxon>
        <taxon>Viridiplantae</taxon>
        <taxon>Streptophyta</taxon>
        <taxon>Embryophyta</taxon>
        <taxon>Tracheophyta</taxon>
        <taxon>Spermatophyta</taxon>
        <taxon>Magnoliopsida</taxon>
        <taxon>eudicotyledons</taxon>
        <taxon>Gunneridae</taxon>
        <taxon>Pentapetalae</taxon>
        <taxon>asterids</taxon>
        <taxon>Cornales</taxon>
        <taxon>Nyssaceae</taxon>
        <taxon>Nyssa</taxon>
    </lineage>
</organism>
<gene>
    <name evidence="3" type="ORF">F0562_001690</name>
</gene>
<dbReference type="OrthoDB" id="6372431at2759"/>
<keyword evidence="2" id="KW-0378">Hydrolase</keyword>
<dbReference type="Gene3D" id="3.30.420.40">
    <property type="match status" value="1"/>
</dbReference>